<evidence type="ECO:0000313" key="5">
    <source>
        <dbReference type="Proteomes" id="UP001302745"/>
    </source>
</evidence>
<dbReference type="Proteomes" id="UP001302745">
    <property type="component" value="Unassembled WGS sequence"/>
</dbReference>
<feature type="compositionally biased region" description="Polar residues" evidence="1">
    <location>
        <begin position="548"/>
        <end position="565"/>
    </location>
</feature>
<protein>
    <submittedName>
        <fullName evidence="4">Uncharacterized protein</fullName>
    </submittedName>
</protein>
<gene>
    <name evidence="4" type="ORF">C8A00DRAFT_17973</name>
</gene>
<organism evidence="4 5">
    <name type="scientific">Chaetomidium leptoderma</name>
    <dbReference type="NCBI Taxonomy" id="669021"/>
    <lineage>
        <taxon>Eukaryota</taxon>
        <taxon>Fungi</taxon>
        <taxon>Dikarya</taxon>
        <taxon>Ascomycota</taxon>
        <taxon>Pezizomycotina</taxon>
        <taxon>Sordariomycetes</taxon>
        <taxon>Sordariomycetidae</taxon>
        <taxon>Sordariales</taxon>
        <taxon>Chaetomiaceae</taxon>
        <taxon>Chaetomidium</taxon>
    </lineage>
</organism>
<dbReference type="InterPro" id="IPR055528">
    <property type="entry name" value="DUF7102"/>
</dbReference>
<reference evidence="4" key="1">
    <citation type="journal article" date="2023" name="Mol. Phylogenet. Evol.">
        <title>Genome-scale phylogeny and comparative genomics of the fungal order Sordariales.</title>
        <authorList>
            <person name="Hensen N."/>
            <person name="Bonometti L."/>
            <person name="Westerberg I."/>
            <person name="Brannstrom I.O."/>
            <person name="Guillou S."/>
            <person name="Cros-Aarteil S."/>
            <person name="Calhoun S."/>
            <person name="Haridas S."/>
            <person name="Kuo A."/>
            <person name="Mondo S."/>
            <person name="Pangilinan J."/>
            <person name="Riley R."/>
            <person name="LaButti K."/>
            <person name="Andreopoulos B."/>
            <person name="Lipzen A."/>
            <person name="Chen C."/>
            <person name="Yan M."/>
            <person name="Daum C."/>
            <person name="Ng V."/>
            <person name="Clum A."/>
            <person name="Steindorff A."/>
            <person name="Ohm R.A."/>
            <person name="Martin F."/>
            <person name="Silar P."/>
            <person name="Natvig D.O."/>
            <person name="Lalanne C."/>
            <person name="Gautier V."/>
            <person name="Ament-Velasquez S.L."/>
            <person name="Kruys A."/>
            <person name="Hutchinson M.I."/>
            <person name="Powell A.J."/>
            <person name="Barry K."/>
            <person name="Miller A.N."/>
            <person name="Grigoriev I.V."/>
            <person name="Debuchy R."/>
            <person name="Gladieux P."/>
            <person name="Hiltunen Thoren M."/>
            <person name="Johannesson H."/>
        </authorList>
    </citation>
    <scope>NUCLEOTIDE SEQUENCE</scope>
    <source>
        <strain evidence="4">CBS 538.74</strain>
    </source>
</reference>
<name>A0AAN6ZUA5_9PEZI</name>
<evidence type="ECO:0000313" key="4">
    <source>
        <dbReference type="EMBL" id="KAK4150518.1"/>
    </source>
</evidence>
<feature type="domain" description="DUF7102" evidence="2">
    <location>
        <begin position="718"/>
        <end position="893"/>
    </location>
</feature>
<accession>A0AAN6ZUA5</accession>
<evidence type="ECO:0000259" key="3">
    <source>
        <dbReference type="Pfam" id="PF23395"/>
    </source>
</evidence>
<comment type="caution">
    <text evidence="4">The sequence shown here is derived from an EMBL/GenBank/DDBJ whole genome shotgun (WGS) entry which is preliminary data.</text>
</comment>
<feature type="compositionally biased region" description="Polar residues" evidence="1">
    <location>
        <begin position="670"/>
        <end position="681"/>
    </location>
</feature>
<proteinExistence type="predicted"/>
<feature type="region of interest" description="Disordered" evidence="1">
    <location>
        <begin position="546"/>
        <end position="565"/>
    </location>
</feature>
<dbReference type="Pfam" id="PF23394">
    <property type="entry name" value="DUF7102"/>
    <property type="match status" value="1"/>
</dbReference>
<dbReference type="EMBL" id="MU857067">
    <property type="protein sequence ID" value="KAK4150518.1"/>
    <property type="molecule type" value="Genomic_DNA"/>
</dbReference>
<keyword evidence="5" id="KW-1185">Reference proteome</keyword>
<dbReference type="InterPro" id="IPR057559">
    <property type="entry name" value="SAM_6"/>
</dbReference>
<evidence type="ECO:0000256" key="1">
    <source>
        <dbReference type="SAM" id="MobiDB-lite"/>
    </source>
</evidence>
<reference evidence="4" key="2">
    <citation type="submission" date="2023-05" db="EMBL/GenBank/DDBJ databases">
        <authorList>
            <consortium name="Lawrence Berkeley National Laboratory"/>
            <person name="Steindorff A."/>
            <person name="Hensen N."/>
            <person name="Bonometti L."/>
            <person name="Westerberg I."/>
            <person name="Brannstrom I.O."/>
            <person name="Guillou S."/>
            <person name="Cros-Aarteil S."/>
            <person name="Calhoun S."/>
            <person name="Haridas S."/>
            <person name="Kuo A."/>
            <person name="Mondo S."/>
            <person name="Pangilinan J."/>
            <person name="Riley R."/>
            <person name="Labutti K."/>
            <person name="Andreopoulos B."/>
            <person name="Lipzen A."/>
            <person name="Chen C."/>
            <person name="Yanf M."/>
            <person name="Daum C."/>
            <person name="Ng V."/>
            <person name="Clum A."/>
            <person name="Ohm R."/>
            <person name="Martin F."/>
            <person name="Silar P."/>
            <person name="Natvig D."/>
            <person name="Lalanne C."/>
            <person name="Gautier V."/>
            <person name="Ament-Velasquez S.L."/>
            <person name="Kruys A."/>
            <person name="Hutchinson M.I."/>
            <person name="Powell A.J."/>
            <person name="Barry K."/>
            <person name="Miller A.N."/>
            <person name="Grigoriev I.V."/>
            <person name="Debuchy R."/>
            <person name="Gladieux P."/>
            <person name="Thoren M.H."/>
            <person name="Johannesson H."/>
        </authorList>
    </citation>
    <scope>NUCLEOTIDE SEQUENCE</scope>
    <source>
        <strain evidence="4">CBS 538.74</strain>
    </source>
</reference>
<dbReference type="Pfam" id="PF23395">
    <property type="entry name" value="SAM_6"/>
    <property type="match status" value="1"/>
</dbReference>
<feature type="domain" description="SAM-like" evidence="3">
    <location>
        <begin position="905"/>
        <end position="983"/>
    </location>
</feature>
<evidence type="ECO:0000259" key="2">
    <source>
        <dbReference type="Pfam" id="PF23394"/>
    </source>
</evidence>
<dbReference type="AlphaFoldDB" id="A0AAN6ZUA5"/>
<sequence>MELNSGDDLISLKESIQSHRSPSTESPPSNVTAAQYARCNGLTTDSLVFVWQQLVEHDHALAAPIADLEPGQLVEDAQLQECLFRAIIPTTEQWQMSAASLQILQQVCRRCKEDDVADLISQQCFAETLKWKHLKLEPPTLRSDHATDSRRLARRVKLFLEGPLPDHRLPLHPVDIDKGEGLEFPGATVRIDKEKMTSIEKETLEVTKDTLLYLMQGLKSDWADNDQRDFVKSVSTYQGIGAKEHLTPPLSPLEVAFPEYFIPESATCELPEPSDPGSRLSEDIEAAESKIFESEFEFWAEVLEKDDSPGRYEDIDVSDMIRAGEFRPPIPPSSPQPVPRDIKVDVPLLPRGDENGNPLEATRMLASDELADAKALVASSDTLSGSDGPTGQLVTLFQKSATAVMRCAEQEKLQPLDATARVHVPVLDFSIPVPEWEQRLWEARAMFRWIQKDIDVEWRGSKWTHNRAAEQKMVWAPLTHMKEKGLISEQIEVDIEVLDLFLRRSRDGEVLTSSDYVYKQPGLAILRPGDDEDDDGEECLMPLDSRQQELSSHSQDTTSERTSLSESALVLQRSSPFTVGTATPPPADLTTLLSGRKRLIDETVQKRKSTGKRDWAAASDISATDIIDTALIPSTNVLRGFLNEYTDFAPLIENFVEMNFPKKPKLTHSSFFPPSKTTPGAPQSKADEAAKLMPPPPKPIPALAPDITPPSIPHRVAISSTTSKLLTQHLEKLLPGIELIPRNYDKHRPAGWVPGLRSPNLDEADLVVSPATGILLTTMINLRQRALPCQSTTTTAAAAAATTTGKNKPTNFCRVVENVAVRHERLVVLVSEGNKHSESASPLSQSDARALAEFQGFAAGLQMTTADVQVVYVGGGVETLAKWVAAMVCRYANGAAGVREMLLPVETLWEVFLRRAGMNVFAAQVVLGRLKVPPDGRPAVGGGGDGQVFGLPLFVMMSRQRRIELFEGVFCGRRMLDRVSDVIDEPWGQRAVEVGGVDPEMAPAWEGFQGGIA</sequence>
<feature type="region of interest" description="Disordered" evidence="1">
    <location>
        <begin position="670"/>
        <end position="689"/>
    </location>
</feature>